<evidence type="ECO:0000313" key="4">
    <source>
        <dbReference type="WormBase" id="Y104H12D.2"/>
    </source>
</evidence>
<dbReference type="PaxDb" id="6239-Y104H12D.2"/>
<evidence type="ECO:0000313" key="3">
    <source>
        <dbReference type="Proteomes" id="UP000001940"/>
    </source>
</evidence>
<dbReference type="CTD" id="3564762"/>
<dbReference type="eggNOG" id="ENOG502SUAU">
    <property type="taxonomic scope" value="Eukaryota"/>
</dbReference>
<protein>
    <submittedName>
        <fullName evidence="2">Piwi domain-containing protein</fullName>
    </submittedName>
</protein>
<dbReference type="FunCoup" id="Q9N5A2">
    <property type="interactions" value="165"/>
</dbReference>
<dbReference type="InParanoid" id="Q9N5A2"/>
<dbReference type="OrthoDB" id="5789733at2759"/>
<dbReference type="UCSC" id="Y104H12D.2">
    <property type="organism name" value="c. elegans"/>
</dbReference>
<dbReference type="InterPro" id="IPR057690">
    <property type="entry name" value="DUF7930"/>
</dbReference>
<organism evidence="2 3">
    <name type="scientific">Caenorhabditis elegans</name>
    <dbReference type="NCBI Taxonomy" id="6239"/>
    <lineage>
        <taxon>Eukaryota</taxon>
        <taxon>Metazoa</taxon>
        <taxon>Ecdysozoa</taxon>
        <taxon>Nematoda</taxon>
        <taxon>Chromadorea</taxon>
        <taxon>Rhabditida</taxon>
        <taxon>Rhabditina</taxon>
        <taxon>Rhabditomorpha</taxon>
        <taxon>Rhabditoidea</taxon>
        <taxon>Rhabditidae</taxon>
        <taxon>Peloderinae</taxon>
        <taxon>Caenorhabditis</taxon>
    </lineage>
</organism>
<gene>
    <name evidence="2" type="ORF">CELE_Y104H12D.2</name>
    <name evidence="2 4" type="ORF">Y104H12D.2</name>
</gene>
<feature type="domain" description="DUF7930" evidence="1">
    <location>
        <begin position="187"/>
        <end position="260"/>
    </location>
</feature>
<dbReference type="PeptideAtlas" id="Q9N5A2"/>
<name>Q9N5A2_CAEEL</name>
<dbReference type="RefSeq" id="NP_500049.2">
    <property type="nucleotide sequence ID" value="NM_067648.5"/>
</dbReference>
<reference evidence="2 3" key="1">
    <citation type="journal article" date="1998" name="Science">
        <title>Genome sequence of the nematode C. elegans: a platform for investigating biology.</title>
        <authorList>
            <consortium name="The C. elegans sequencing consortium"/>
            <person name="Sulson J.E."/>
            <person name="Waterston R."/>
        </authorList>
    </citation>
    <scope>NUCLEOTIDE SEQUENCE [LARGE SCALE GENOMIC DNA]</scope>
    <source>
        <strain evidence="2 3">Bristol N2</strain>
    </source>
</reference>
<sequence>MPEPTELSGIISKLEETYAFATTSLGNVFIPIAAARTKNETLLSLLDKFSYNETVQMVVIKQIGRKNNCNYQAKLVKKLEGSMLAAARISNEVFGPLIAQVTSTTDSYAFAQNDEKGTIFVPGDAFDAKIVKNVGRYVNTSNQLVLKIKEQIERKGCKWVAVEAVKHFVVEENEEKEAVATGEVKISWGVVVEVDEMEAHVLDEKNGILVTCPILKYTGGADDSPSARALNDVISIDNHVMFKAMLINGRYDAVEWKKIADSHELVMPKKVNTSDSYAQTPACLVTIMFRKLLQNHPEDMDRYSSILDQLPPSALPDCYFSRENCTE</sequence>
<dbReference type="Bgee" id="WBGene00022426">
    <property type="expression patterns" value="Expressed in germ line (C elegans) and 4 other cell types or tissues"/>
</dbReference>
<dbReference type="KEGG" id="cel:CELE_Y104H12D.2"/>
<dbReference type="AGR" id="WB:WBGene00022426"/>
<evidence type="ECO:0007829" key="5">
    <source>
        <dbReference type="PeptideAtlas" id="Q9N5A2"/>
    </source>
</evidence>
<dbReference type="EMBL" id="BX284604">
    <property type="protein sequence ID" value="CCD67729.1"/>
    <property type="molecule type" value="Genomic_DNA"/>
</dbReference>
<dbReference type="AlphaFoldDB" id="Q9N5A2"/>
<dbReference type="Pfam" id="PF25558">
    <property type="entry name" value="DUF7930"/>
    <property type="match status" value="1"/>
</dbReference>
<dbReference type="OMA" id="CGCNWIA"/>
<keyword evidence="3" id="KW-1185">Reference proteome</keyword>
<keyword evidence="5" id="KW-1267">Proteomics identification</keyword>
<dbReference type="Proteomes" id="UP000001940">
    <property type="component" value="Chromosome IV"/>
</dbReference>
<dbReference type="STRING" id="6239.Y104H12D.2.1"/>
<dbReference type="WormBase" id="Y104H12D.2">
    <property type="protein sequence ID" value="CE31631"/>
    <property type="gene ID" value="WBGene00022426"/>
</dbReference>
<evidence type="ECO:0000313" key="2">
    <source>
        <dbReference type="EMBL" id="CCD67729.1"/>
    </source>
</evidence>
<accession>Q9N5A2</accession>
<dbReference type="GeneID" id="3564762"/>
<evidence type="ECO:0000259" key="1">
    <source>
        <dbReference type="Pfam" id="PF25558"/>
    </source>
</evidence>
<proteinExistence type="evidence at protein level"/>
<dbReference type="HOGENOM" id="CLU_073681_0_0_1"/>